<dbReference type="AlphaFoldDB" id="A0AAD7IVB6"/>
<comment type="caution">
    <text evidence="2">The sequence shown here is derived from an EMBL/GenBank/DDBJ whole genome shotgun (WGS) entry which is preliminary data.</text>
</comment>
<proteinExistence type="predicted"/>
<keyword evidence="1" id="KW-1133">Transmembrane helix</keyword>
<keyword evidence="3" id="KW-1185">Reference proteome</keyword>
<protein>
    <submittedName>
        <fullName evidence="2">Uncharacterized protein</fullName>
    </submittedName>
</protein>
<organism evidence="2 3">
    <name type="scientific">Mycena metata</name>
    <dbReference type="NCBI Taxonomy" id="1033252"/>
    <lineage>
        <taxon>Eukaryota</taxon>
        <taxon>Fungi</taxon>
        <taxon>Dikarya</taxon>
        <taxon>Basidiomycota</taxon>
        <taxon>Agaricomycotina</taxon>
        <taxon>Agaricomycetes</taxon>
        <taxon>Agaricomycetidae</taxon>
        <taxon>Agaricales</taxon>
        <taxon>Marasmiineae</taxon>
        <taxon>Mycenaceae</taxon>
        <taxon>Mycena</taxon>
    </lineage>
</organism>
<keyword evidence="1" id="KW-0812">Transmembrane</keyword>
<name>A0AAD7IVB6_9AGAR</name>
<evidence type="ECO:0000313" key="2">
    <source>
        <dbReference type="EMBL" id="KAJ7751094.1"/>
    </source>
</evidence>
<gene>
    <name evidence="2" type="ORF">B0H16DRAFT_1548857</name>
</gene>
<feature type="transmembrane region" description="Helical" evidence="1">
    <location>
        <begin position="17"/>
        <end position="36"/>
    </location>
</feature>
<feature type="transmembrane region" description="Helical" evidence="1">
    <location>
        <begin position="48"/>
        <end position="70"/>
    </location>
</feature>
<evidence type="ECO:0000313" key="3">
    <source>
        <dbReference type="Proteomes" id="UP001215598"/>
    </source>
</evidence>
<dbReference type="Proteomes" id="UP001215598">
    <property type="component" value="Unassembled WGS sequence"/>
</dbReference>
<dbReference type="PANTHER" id="PTHR42861">
    <property type="entry name" value="CALCIUM-TRANSPORTING ATPASE"/>
    <property type="match status" value="1"/>
</dbReference>
<dbReference type="Gene3D" id="1.20.1110.10">
    <property type="entry name" value="Calcium-transporting ATPase, transmembrane domain"/>
    <property type="match status" value="1"/>
</dbReference>
<evidence type="ECO:0000256" key="1">
    <source>
        <dbReference type="SAM" id="Phobius"/>
    </source>
</evidence>
<dbReference type="EMBL" id="JARKIB010000063">
    <property type="protein sequence ID" value="KAJ7751094.1"/>
    <property type="molecule type" value="Genomic_DNA"/>
</dbReference>
<reference evidence="2" key="1">
    <citation type="submission" date="2023-03" db="EMBL/GenBank/DDBJ databases">
        <title>Massive genome expansion in bonnet fungi (Mycena s.s.) driven by repeated elements and novel gene families across ecological guilds.</title>
        <authorList>
            <consortium name="Lawrence Berkeley National Laboratory"/>
            <person name="Harder C.B."/>
            <person name="Miyauchi S."/>
            <person name="Viragh M."/>
            <person name="Kuo A."/>
            <person name="Thoen E."/>
            <person name="Andreopoulos B."/>
            <person name="Lu D."/>
            <person name="Skrede I."/>
            <person name="Drula E."/>
            <person name="Henrissat B."/>
            <person name="Morin E."/>
            <person name="Kohler A."/>
            <person name="Barry K."/>
            <person name="LaButti K."/>
            <person name="Morin E."/>
            <person name="Salamov A."/>
            <person name="Lipzen A."/>
            <person name="Mereny Z."/>
            <person name="Hegedus B."/>
            <person name="Baldrian P."/>
            <person name="Stursova M."/>
            <person name="Weitz H."/>
            <person name="Taylor A."/>
            <person name="Grigoriev I.V."/>
            <person name="Nagy L.G."/>
            <person name="Martin F."/>
            <person name="Kauserud H."/>
        </authorList>
    </citation>
    <scope>NUCLEOTIDE SEQUENCE</scope>
    <source>
        <strain evidence="2">CBHHK182m</strain>
    </source>
</reference>
<sequence>MEAALGRRDAQSTFSTYAADMLLIGPGLSAIVRAICGSRVIFQRMRNYSVYARIVTIRIVVCFAILAFAYTPGPDDQAPIAEAPSVNSAVSLSLEATRINQSFGLQGIVEGANGGM</sequence>
<accession>A0AAD7IVB6</accession>
<keyword evidence="1" id="KW-0472">Membrane</keyword>